<dbReference type="EMBL" id="AWUE01014269">
    <property type="protein sequence ID" value="OMP04288.1"/>
    <property type="molecule type" value="Genomic_DNA"/>
</dbReference>
<feature type="region of interest" description="Disordered" evidence="1">
    <location>
        <begin position="76"/>
        <end position="95"/>
    </location>
</feature>
<evidence type="ECO:0000259" key="2">
    <source>
        <dbReference type="PROSITE" id="PS50846"/>
    </source>
</evidence>
<gene>
    <name evidence="3" type="ORF">COLO4_09796</name>
</gene>
<dbReference type="InterPro" id="IPR042885">
    <property type="entry name" value="HIPP47/16"/>
</dbReference>
<dbReference type="Gene3D" id="3.30.70.100">
    <property type="match status" value="1"/>
</dbReference>
<dbReference type="InterPro" id="IPR006121">
    <property type="entry name" value="HMA_dom"/>
</dbReference>
<organism evidence="3 4">
    <name type="scientific">Corchorus olitorius</name>
    <dbReference type="NCBI Taxonomy" id="93759"/>
    <lineage>
        <taxon>Eukaryota</taxon>
        <taxon>Viridiplantae</taxon>
        <taxon>Streptophyta</taxon>
        <taxon>Embryophyta</taxon>
        <taxon>Tracheophyta</taxon>
        <taxon>Spermatophyta</taxon>
        <taxon>Magnoliopsida</taxon>
        <taxon>eudicotyledons</taxon>
        <taxon>Gunneridae</taxon>
        <taxon>Pentapetalae</taxon>
        <taxon>rosids</taxon>
        <taxon>malvids</taxon>
        <taxon>Malvales</taxon>
        <taxon>Malvaceae</taxon>
        <taxon>Grewioideae</taxon>
        <taxon>Apeibeae</taxon>
        <taxon>Corchorus</taxon>
    </lineage>
</organism>
<reference evidence="4" key="1">
    <citation type="submission" date="2013-09" db="EMBL/GenBank/DDBJ databases">
        <title>Corchorus olitorius genome sequencing.</title>
        <authorList>
            <person name="Alam M."/>
            <person name="Haque M.S."/>
            <person name="Islam M.S."/>
            <person name="Emdad E.M."/>
            <person name="Islam M.M."/>
            <person name="Ahmed B."/>
            <person name="Halim A."/>
            <person name="Hossen Q.M.M."/>
            <person name="Hossain M.Z."/>
            <person name="Ahmed R."/>
            <person name="Khan M.M."/>
            <person name="Islam R."/>
            <person name="Rashid M.M."/>
            <person name="Khan S.A."/>
            <person name="Rahman M.S."/>
            <person name="Alam M."/>
            <person name="Yahiya A.S."/>
            <person name="Khan M.S."/>
            <person name="Azam M.S."/>
            <person name="Haque T."/>
            <person name="Lashkar M.Z.H."/>
            <person name="Akhand A.I."/>
            <person name="Morshed G."/>
            <person name="Roy S."/>
            <person name="Uddin K.S."/>
            <person name="Rabeya T."/>
            <person name="Hossain A.S."/>
            <person name="Chowdhury A."/>
            <person name="Snigdha A.R."/>
            <person name="Mortoza M.S."/>
            <person name="Matin S.A."/>
            <person name="Hoque S.M.E."/>
            <person name="Islam M.K."/>
            <person name="Roy D.K."/>
            <person name="Haider R."/>
            <person name="Moosa M.M."/>
            <person name="Elias S.M."/>
            <person name="Hasan A.M."/>
            <person name="Jahan S."/>
            <person name="Shafiuddin M."/>
            <person name="Mahmood N."/>
            <person name="Shommy N.S."/>
        </authorList>
    </citation>
    <scope>NUCLEOTIDE SEQUENCE [LARGE SCALE GENOMIC DNA]</scope>
    <source>
        <strain evidence="4">cv. O-4</strain>
    </source>
</reference>
<dbReference type="AlphaFoldDB" id="A0A1R3KB84"/>
<keyword evidence="4" id="KW-1185">Reference proteome</keyword>
<proteinExistence type="predicted"/>
<dbReference type="PANTHER" id="PTHR46932:SF12">
    <property type="entry name" value="HEAVY METAL-ASSOCIATED ISOPRENYLATED PLANT PROTEIN 47"/>
    <property type="match status" value="1"/>
</dbReference>
<evidence type="ECO:0000256" key="1">
    <source>
        <dbReference type="SAM" id="MobiDB-lite"/>
    </source>
</evidence>
<dbReference type="OrthoDB" id="692882at2759"/>
<name>A0A1R3KB84_9ROSI</name>
<dbReference type="GO" id="GO:0046872">
    <property type="term" value="F:metal ion binding"/>
    <property type="evidence" value="ECO:0007669"/>
    <property type="project" value="InterPro"/>
</dbReference>
<dbReference type="STRING" id="93759.A0A1R3KB84"/>
<comment type="caution">
    <text evidence="3">The sequence shown here is derived from an EMBL/GenBank/DDBJ whole genome shotgun (WGS) entry which is preliminary data.</text>
</comment>
<accession>A0A1R3KB84</accession>
<evidence type="ECO:0000313" key="4">
    <source>
        <dbReference type="Proteomes" id="UP000187203"/>
    </source>
</evidence>
<dbReference type="PROSITE" id="PS50846">
    <property type="entry name" value="HMA_2"/>
    <property type="match status" value="1"/>
</dbReference>
<dbReference type="Proteomes" id="UP000187203">
    <property type="component" value="Unassembled WGS sequence"/>
</dbReference>
<dbReference type="PANTHER" id="PTHR46932">
    <property type="entry name" value="HEAVY METAL-ASSOCIATED ISOPRENYLATED PLANT PROTEIN 47"/>
    <property type="match status" value="1"/>
</dbReference>
<sequence length="123" mass="13528">MKQKIVIKVSMNCSKCRTKAMKIAAVADGVISVALHGPEKDKLMIVGDGVDAACLTSSLRKKLCHASLEIVEEVKDQKKVEEKKDHEKKPEPPKPIICCQQAAPQVEYYRVVADPSPPICTIM</sequence>
<feature type="domain" description="HMA" evidence="2">
    <location>
        <begin position="2"/>
        <end position="71"/>
    </location>
</feature>
<feature type="compositionally biased region" description="Basic and acidic residues" evidence="1">
    <location>
        <begin position="76"/>
        <end position="92"/>
    </location>
</feature>
<protein>
    <submittedName>
        <fullName evidence="3">Metal ion binding protein</fullName>
    </submittedName>
</protein>
<evidence type="ECO:0000313" key="3">
    <source>
        <dbReference type="EMBL" id="OMP04288.1"/>
    </source>
</evidence>